<dbReference type="Proteomes" id="UP000789375">
    <property type="component" value="Unassembled WGS sequence"/>
</dbReference>
<name>A0A9N9IIH0_FUNMO</name>
<sequence length="91" mass="10376">LQNENTNLISHNAQKDIFIAEYKTENIIKSKKIKSLESMIKILEKNIKSELESKVNEFECLKLEAILKPIVGENNEKNITKSDDISAVNES</sequence>
<dbReference type="EMBL" id="CAJVPP010019065">
    <property type="protein sequence ID" value="CAG8737067.1"/>
    <property type="molecule type" value="Genomic_DNA"/>
</dbReference>
<feature type="non-terminal residue" evidence="1">
    <location>
        <position position="91"/>
    </location>
</feature>
<feature type="non-terminal residue" evidence="1">
    <location>
        <position position="1"/>
    </location>
</feature>
<proteinExistence type="predicted"/>
<reference evidence="1" key="1">
    <citation type="submission" date="2021-06" db="EMBL/GenBank/DDBJ databases">
        <authorList>
            <person name="Kallberg Y."/>
            <person name="Tangrot J."/>
            <person name="Rosling A."/>
        </authorList>
    </citation>
    <scope>NUCLEOTIDE SEQUENCE</scope>
    <source>
        <strain evidence="1">87-6 pot B 2015</strain>
    </source>
</reference>
<comment type="caution">
    <text evidence="1">The sequence shown here is derived from an EMBL/GenBank/DDBJ whole genome shotgun (WGS) entry which is preliminary data.</text>
</comment>
<accession>A0A9N9IIH0</accession>
<evidence type="ECO:0000313" key="1">
    <source>
        <dbReference type="EMBL" id="CAG8737067.1"/>
    </source>
</evidence>
<protein>
    <submittedName>
        <fullName evidence="1">1754_t:CDS:1</fullName>
    </submittedName>
</protein>
<keyword evidence="2" id="KW-1185">Reference proteome</keyword>
<dbReference type="AlphaFoldDB" id="A0A9N9IIH0"/>
<evidence type="ECO:0000313" key="2">
    <source>
        <dbReference type="Proteomes" id="UP000789375"/>
    </source>
</evidence>
<gene>
    <name evidence="1" type="ORF">FMOSSE_LOCUS15945</name>
</gene>
<organism evidence="1 2">
    <name type="scientific">Funneliformis mosseae</name>
    <name type="common">Endomycorrhizal fungus</name>
    <name type="synonym">Glomus mosseae</name>
    <dbReference type="NCBI Taxonomy" id="27381"/>
    <lineage>
        <taxon>Eukaryota</taxon>
        <taxon>Fungi</taxon>
        <taxon>Fungi incertae sedis</taxon>
        <taxon>Mucoromycota</taxon>
        <taxon>Glomeromycotina</taxon>
        <taxon>Glomeromycetes</taxon>
        <taxon>Glomerales</taxon>
        <taxon>Glomeraceae</taxon>
        <taxon>Funneliformis</taxon>
    </lineage>
</organism>